<protein>
    <submittedName>
        <fullName evidence="1">Uncharacterized protein</fullName>
    </submittedName>
</protein>
<dbReference type="AlphaFoldDB" id="K1Q1Y5"/>
<dbReference type="EMBL" id="JH815992">
    <property type="protein sequence ID" value="EKC25369.1"/>
    <property type="molecule type" value="Genomic_DNA"/>
</dbReference>
<gene>
    <name evidence="1" type="ORF">CGI_10022371</name>
</gene>
<sequence>MNKKSDHNAKQPLWWGKDDFEIEMDYLKGKTRWSIEPEKILETLAPMFEIDFYLPRAFMSVLRFEKLSVVKTKLLPPEVGMAGLYFFFCTEYFSSEINKKWNQEFSFLMLFCTA</sequence>
<proteinExistence type="predicted"/>
<dbReference type="InParanoid" id="K1Q1Y5"/>
<accession>K1Q1Y5</accession>
<name>K1Q1Y5_MAGGI</name>
<evidence type="ECO:0000313" key="1">
    <source>
        <dbReference type="EMBL" id="EKC25369.1"/>
    </source>
</evidence>
<reference evidence="1" key="1">
    <citation type="journal article" date="2012" name="Nature">
        <title>The oyster genome reveals stress adaptation and complexity of shell formation.</title>
        <authorList>
            <person name="Zhang G."/>
            <person name="Fang X."/>
            <person name="Guo X."/>
            <person name="Li L."/>
            <person name="Luo R."/>
            <person name="Xu F."/>
            <person name="Yang P."/>
            <person name="Zhang L."/>
            <person name="Wang X."/>
            <person name="Qi H."/>
            <person name="Xiong Z."/>
            <person name="Que H."/>
            <person name="Xie Y."/>
            <person name="Holland P.W."/>
            <person name="Paps J."/>
            <person name="Zhu Y."/>
            <person name="Wu F."/>
            <person name="Chen Y."/>
            <person name="Wang J."/>
            <person name="Peng C."/>
            <person name="Meng J."/>
            <person name="Yang L."/>
            <person name="Liu J."/>
            <person name="Wen B."/>
            <person name="Zhang N."/>
            <person name="Huang Z."/>
            <person name="Zhu Q."/>
            <person name="Feng Y."/>
            <person name="Mount A."/>
            <person name="Hedgecock D."/>
            <person name="Xu Z."/>
            <person name="Liu Y."/>
            <person name="Domazet-Loso T."/>
            <person name="Du Y."/>
            <person name="Sun X."/>
            <person name="Zhang S."/>
            <person name="Liu B."/>
            <person name="Cheng P."/>
            <person name="Jiang X."/>
            <person name="Li J."/>
            <person name="Fan D."/>
            <person name="Wang W."/>
            <person name="Fu W."/>
            <person name="Wang T."/>
            <person name="Wang B."/>
            <person name="Zhang J."/>
            <person name="Peng Z."/>
            <person name="Li Y."/>
            <person name="Li N."/>
            <person name="Wang J."/>
            <person name="Chen M."/>
            <person name="He Y."/>
            <person name="Tan F."/>
            <person name="Song X."/>
            <person name="Zheng Q."/>
            <person name="Huang R."/>
            <person name="Yang H."/>
            <person name="Du X."/>
            <person name="Chen L."/>
            <person name="Yang M."/>
            <person name="Gaffney P.M."/>
            <person name="Wang S."/>
            <person name="Luo L."/>
            <person name="She Z."/>
            <person name="Ming Y."/>
            <person name="Huang W."/>
            <person name="Zhang S."/>
            <person name="Huang B."/>
            <person name="Zhang Y."/>
            <person name="Qu T."/>
            <person name="Ni P."/>
            <person name="Miao G."/>
            <person name="Wang J."/>
            <person name="Wang Q."/>
            <person name="Steinberg C.E."/>
            <person name="Wang H."/>
            <person name="Li N."/>
            <person name="Qian L."/>
            <person name="Zhang G."/>
            <person name="Li Y."/>
            <person name="Yang H."/>
            <person name="Liu X."/>
            <person name="Wang J."/>
            <person name="Yin Y."/>
            <person name="Wang J."/>
        </authorList>
    </citation>
    <scope>NUCLEOTIDE SEQUENCE [LARGE SCALE GENOMIC DNA]</scope>
    <source>
        <strain evidence="1">05x7-T-G4-1.051#20</strain>
    </source>
</reference>
<dbReference type="HOGENOM" id="CLU_2123411_0_0_1"/>
<organism evidence="1">
    <name type="scientific">Magallana gigas</name>
    <name type="common">Pacific oyster</name>
    <name type="synonym">Crassostrea gigas</name>
    <dbReference type="NCBI Taxonomy" id="29159"/>
    <lineage>
        <taxon>Eukaryota</taxon>
        <taxon>Metazoa</taxon>
        <taxon>Spiralia</taxon>
        <taxon>Lophotrochozoa</taxon>
        <taxon>Mollusca</taxon>
        <taxon>Bivalvia</taxon>
        <taxon>Autobranchia</taxon>
        <taxon>Pteriomorphia</taxon>
        <taxon>Ostreida</taxon>
        <taxon>Ostreoidea</taxon>
        <taxon>Ostreidae</taxon>
        <taxon>Magallana</taxon>
    </lineage>
</organism>